<dbReference type="Proteomes" id="UP000018211">
    <property type="component" value="Unassembled WGS sequence"/>
</dbReference>
<dbReference type="EMBL" id="CAOF01000100">
    <property type="protein sequence ID" value="CCO46775.1"/>
    <property type="molecule type" value="Genomic_DNA"/>
</dbReference>
<proteinExistence type="predicted"/>
<evidence type="ECO:0000313" key="2">
    <source>
        <dbReference type="Proteomes" id="UP000018211"/>
    </source>
</evidence>
<sequence length="46" mass="5127">MPGGSIIMKTARTQHWGYLTPSEFAAKVGTHSNEHNQTNVTKDRLD</sequence>
<gene>
    <name evidence="1" type="ORF">VIBNISOn1_1890023</name>
</gene>
<name>A0AAV2VQM7_9VIBR</name>
<protein>
    <submittedName>
        <fullName evidence="1">Uncharacterized protein</fullName>
    </submittedName>
</protein>
<reference evidence="1 2" key="1">
    <citation type="journal article" date="2013" name="ISME J.">
        <title>Comparative genomics of pathogenic lineages of Vibrio nigripulchritudo identifies virulence-associated traits.</title>
        <authorList>
            <person name="Goudenege D."/>
            <person name="Labreuche Y."/>
            <person name="Krin E."/>
            <person name="Ansquer D."/>
            <person name="Mangenot S."/>
            <person name="Calteau A."/>
            <person name="Medigue C."/>
            <person name="Mazel D."/>
            <person name="Polz M.F."/>
            <person name="Le Roux F."/>
        </authorList>
    </citation>
    <scope>NUCLEOTIDE SEQUENCE [LARGE SCALE GENOMIC DNA]</scope>
    <source>
        <strain evidence="1 2">SOn1</strain>
    </source>
</reference>
<organism evidence="1 2">
    <name type="scientific">Vibrio nigripulchritudo SOn1</name>
    <dbReference type="NCBI Taxonomy" id="1238450"/>
    <lineage>
        <taxon>Bacteria</taxon>
        <taxon>Pseudomonadati</taxon>
        <taxon>Pseudomonadota</taxon>
        <taxon>Gammaproteobacteria</taxon>
        <taxon>Vibrionales</taxon>
        <taxon>Vibrionaceae</taxon>
        <taxon>Vibrio</taxon>
    </lineage>
</organism>
<accession>A0AAV2VQM7</accession>
<comment type="caution">
    <text evidence="1">The sequence shown here is derived from an EMBL/GenBank/DDBJ whole genome shotgun (WGS) entry which is preliminary data.</text>
</comment>
<dbReference type="AlphaFoldDB" id="A0AAV2VQM7"/>
<evidence type="ECO:0000313" key="1">
    <source>
        <dbReference type="EMBL" id="CCO46775.1"/>
    </source>
</evidence>